<evidence type="ECO:0000313" key="1">
    <source>
        <dbReference type="EMBL" id="MBF9221441.1"/>
    </source>
</evidence>
<dbReference type="Proteomes" id="UP000618931">
    <property type="component" value="Unassembled WGS sequence"/>
</dbReference>
<evidence type="ECO:0008006" key="3">
    <source>
        <dbReference type="Google" id="ProtNLM"/>
    </source>
</evidence>
<reference evidence="1 2" key="1">
    <citation type="submission" date="2020-11" db="EMBL/GenBank/DDBJ databases">
        <authorList>
            <person name="Kim M.K."/>
        </authorList>
    </citation>
    <scope>NUCLEOTIDE SEQUENCE [LARGE SCALE GENOMIC DNA]</scope>
    <source>
        <strain evidence="1 2">BT662</strain>
    </source>
</reference>
<comment type="caution">
    <text evidence="1">The sequence shown here is derived from an EMBL/GenBank/DDBJ whole genome shotgun (WGS) entry which is preliminary data.</text>
</comment>
<dbReference type="EMBL" id="JADQDM010000003">
    <property type="protein sequence ID" value="MBF9221441.1"/>
    <property type="molecule type" value="Genomic_DNA"/>
</dbReference>
<protein>
    <recommendedName>
        <fullName evidence="3">Cytochrome c domain-containing protein</fullName>
    </recommendedName>
</protein>
<gene>
    <name evidence="1" type="ORF">I2H31_10025</name>
</gene>
<evidence type="ECO:0000313" key="2">
    <source>
        <dbReference type="Proteomes" id="UP000618931"/>
    </source>
</evidence>
<accession>A0ABS0I3B9</accession>
<dbReference type="PROSITE" id="PS51257">
    <property type="entry name" value="PROKAR_LIPOPROTEIN"/>
    <property type="match status" value="1"/>
</dbReference>
<keyword evidence="2" id="KW-1185">Reference proteome</keyword>
<sequence length="519" mass="56997">MKFPYALLAGLTAGGLLLGSCQHSSTSETAREATGPAPAFNITIAPTPPQDLDPGSDSVKLAEFAWAEFFAVNWQSSYSKDSLRDHPDAAWSYQAPDATLAVWETFGHRAELRPYYGKILSFDRAPHYSYRTSPMPGSPSDTLTLFDNLDENSEIGSCAMFGQVQDSVPNGKSMVLYQAKVNRTEYDFIQKNFGSRKQLMQATANTLTNIRKHNAYYNPDTLNGRYKGGTCDCPPGVLCLPCGGDPAKGGQGVGSIEMKTAWRKLTPADDPARFLTRRVVYYTQQISPDGKDTLKSVYHNAVFALIGMHIIHKTVNYPDFVFATWEHVDVEQEHMGFQLLDTLGYLMGGLHSPYQRLHPITTVANQATAAAHAKLRMLNPKSVLLNYRLVGVQGTPTSNPKTTNYFLANYVVESDSTLANFHGSSIKYPFDGGINTLYLGKRLSAGGCQGCHGVAQLKLGTDFSFLLDNVGKPVRFPDPDMSQYPPRPALAKRGGRTIQFTSSSKALTGKLGRYIRATR</sequence>
<proteinExistence type="predicted"/>
<dbReference type="RefSeq" id="WP_196292883.1">
    <property type="nucleotide sequence ID" value="NZ_JADQDM010000003.1"/>
</dbReference>
<name>A0ABS0I3B9_9BACT</name>
<organism evidence="1 2">
    <name type="scientific">Hymenobacter ruricola</name>
    <dbReference type="NCBI Taxonomy" id="2791023"/>
    <lineage>
        <taxon>Bacteria</taxon>
        <taxon>Pseudomonadati</taxon>
        <taxon>Bacteroidota</taxon>
        <taxon>Cytophagia</taxon>
        <taxon>Cytophagales</taxon>
        <taxon>Hymenobacteraceae</taxon>
        <taxon>Hymenobacter</taxon>
    </lineage>
</organism>